<evidence type="ECO:0000313" key="10">
    <source>
        <dbReference type="Proteomes" id="UP000324209"/>
    </source>
</evidence>
<name>A0A5C1QQ07_9SPIO</name>
<organism evidence="9 10">
    <name type="scientific">Oceanispirochaeta crateris</name>
    <dbReference type="NCBI Taxonomy" id="2518645"/>
    <lineage>
        <taxon>Bacteria</taxon>
        <taxon>Pseudomonadati</taxon>
        <taxon>Spirochaetota</taxon>
        <taxon>Spirochaetia</taxon>
        <taxon>Spirochaetales</taxon>
        <taxon>Spirochaetaceae</taxon>
        <taxon>Oceanispirochaeta</taxon>
    </lineage>
</organism>
<keyword evidence="5 8" id="KW-0812">Transmembrane</keyword>
<proteinExistence type="inferred from homology"/>
<dbReference type="InterPro" id="IPR052017">
    <property type="entry name" value="TSUP"/>
</dbReference>
<dbReference type="GO" id="GO:0005886">
    <property type="term" value="C:plasma membrane"/>
    <property type="evidence" value="ECO:0007669"/>
    <property type="project" value="UniProtKB-SubCell"/>
</dbReference>
<evidence type="ECO:0000256" key="4">
    <source>
        <dbReference type="ARBA" id="ARBA00022475"/>
    </source>
</evidence>
<feature type="transmembrane region" description="Helical" evidence="8">
    <location>
        <begin position="81"/>
        <end position="101"/>
    </location>
</feature>
<dbReference type="KEGG" id="ock:EXM22_11955"/>
<dbReference type="PANTHER" id="PTHR30269">
    <property type="entry name" value="TRANSMEMBRANE PROTEIN YFCA"/>
    <property type="match status" value="1"/>
</dbReference>
<keyword evidence="10" id="KW-1185">Reference proteome</keyword>
<feature type="transmembrane region" description="Helical" evidence="8">
    <location>
        <begin position="138"/>
        <end position="170"/>
    </location>
</feature>
<keyword evidence="7 8" id="KW-0472">Membrane</keyword>
<comment type="similarity">
    <text evidence="2 8">Belongs to the 4-toluene sulfonate uptake permease (TSUP) (TC 2.A.102) family.</text>
</comment>
<dbReference type="InterPro" id="IPR002781">
    <property type="entry name" value="TM_pro_TauE-like"/>
</dbReference>
<keyword evidence="3" id="KW-0813">Transport</keyword>
<gene>
    <name evidence="9" type="ORF">EXM22_11955</name>
</gene>
<comment type="subcellular location">
    <subcellularLocation>
        <location evidence="1 8">Cell membrane</location>
        <topology evidence="1 8">Multi-pass membrane protein</topology>
    </subcellularLocation>
</comment>
<dbReference type="PANTHER" id="PTHR30269:SF0">
    <property type="entry name" value="MEMBRANE TRANSPORTER PROTEIN YFCA-RELATED"/>
    <property type="match status" value="1"/>
</dbReference>
<accession>A0A5C1QQ07</accession>
<dbReference type="RefSeq" id="WP_149486747.1">
    <property type="nucleotide sequence ID" value="NZ_CP036150.1"/>
</dbReference>
<feature type="transmembrane region" description="Helical" evidence="8">
    <location>
        <begin position="190"/>
        <end position="211"/>
    </location>
</feature>
<evidence type="ECO:0000256" key="5">
    <source>
        <dbReference type="ARBA" id="ARBA00022692"/>
    </source>
</evidence>
<feature type="transmembrane region" description="Helical" evidence="8">
    <location>
        <begin position="232"/>
        <end position="250"/>
    </location>
</feature>
<sequence length="255" mass="27198">MVFEPTLTELIILLSAALTAGFVDSIAGGGGLITLPALLAVGIPPHLALGTNKLQASFGSCTAAIRYTGSGLVIRDQLVKAVIFTFIGALTGTVLIQIIPADSLKRVIPFILLAVFIYTLLSPDLGSIDRRARMKISMFYTLAGLTLGFYDGFFGPGTGSFWTIALVILMGYNLKSATANTKIVNFTSNIVSLILFIIGGNVLFIPGLIMATGQIAGAWMGSHLVIRQGTKFIRIFFLAVVALTIIKLFYQEFLG</sequence>
<dbReference type="Proteomes" id="UP000324209">
    <property type="component" value="Chromosome"/>
</dbReference>
<evidence type="ECO:0000256" key="6">
    <source>
        <dbReference type="ARBA" id="ARBA00022989"/>
    </source>
</evidence>
<evidence type="ECO:0000256" key="7">
    <source>
        <dbReference type="ARBA" id="ARBA00023136"/>
    </source>
</evidence>
<evidence type="ECO:0000256" key="8">
    <source>
        <dbReference type="RuleBase" id="RU363041"/>
    </source>
</evidence>
<evidence type="ECO:0000256" key="2">
    <source>
        <dbReference type="ARBA" id="ARBA00009142"/>
    </source>
</evidence>
<dbReference type="OrthoDB" id="554695at2"/>
<dbReference type="AlphaFoldDB" id="A0A5C1QQ07"/>
<evidence type="ECO:0000256" key="3">
    <source>
        <dbReference type="ARBA" id="ARBA00022448"/>
    </source>
</evidence>
<feature type="transmembrane region" description="Helical" evidence="8">
    <location>
        <begin position="107"/>
        <end position="126"/>
    </location>
</feature>
<evidence type="ECO:0000256" key="1">
    <source>
        <dbReference type="ARBA" id="ARBA00004651"/>
    </source>
</evidence>
<protein>
    <recommendedName>
        <fullName evidence="8">Probable membrane transporter protein</fullName>
    </recommendedName>
</protein>
<keyword evidence="6 8" id="KW-1133">Transmembrane helix</keyword>
<reference evidence="9 10" key="1">
    <citation type="submission" date="2019-02" db="EMBL/GenBank/DDBJ databases">
        <title>Complete Genome Sequence and Methylome Analysis of free living Spirochaetas.</title>
        <authorList>
            <person name="Fomenkov A."/>
            <person name="Dubinina G."/>
            <person name="Leshcheva N."/>
            <person name="Mikheeva N."/>
            <person name="Grabovich M."/>
            <person name="Vincze T."/>
            <person name="Roberts R.J."/>
        </authorList>
    </citation>
    <scope>NUCLEOTIDE SEQUENCE [LARGE SCALE GENOMIC DNA]</scope>
    <source>
        <strain evidence="9 10">K2</strain>
    </source>
</reference>
<keyword evidence="4 8" id="KW-1003">Cell membrane</keyword>
<dbReference type="Pfam" id="PF01925">
    <property type="entry name" value="TauE"/>
    <property type="match status" value="1"/>
</dbReference>
<dbReference type="EMBL" id="CP036150">
    <property type="protein sequence ID" value="QEN08666.1"/>
    <property type="molecule type" value="Genomic_DNA"/>
</dbReference>
<evidence type="ECO:0000313" key="9">
    <source>
        <dbReference type="EMBL" id="QEN08666.1"/>
    </source>
</evidence>